<name>A0ACB7X301_9ERIC</name>
<evidence type="ECO:0000313" key="1">
    <source>
        <dbReference type="EMBL" id="KAH7835056.1"/>
    </source>
</evidence>
<dbReference type="Proteomes" id="UP000828048">
    <property type="component" value="Chromosome 2"/>
</dbReference>
<reference evidence="1 2" key="1">
    <citation type="journal article" date="2021" name="Hortic Res">
        <title>High-quality reference genome and annotation aids understanding of berry development for evergreen blueberry (Vaccinium darrowii).</title>
        <authorList>
            <person name="Yu J."/>
            <person name="Hulse-Kemp A.M."/>
            <person name="Babiker E."/>
            <person name="Staton M."/>
        </authorList>
    </citation>
    <scope>NUCLEOTIDE SEQUENCE [LARGE SCALE GENOMIC DNA]</scope>
    <source>
        <strain evidence="2">cv. NJ 8807/NJ 8810</strain>
        <tissue evidence="1">Young leaf</tissue>
    </source>
</reference>
<gene>
    <name evidence="1" type="ORF">Vadar_022459</name>
</gene>
<accession>A0ACB7X301</accession>
<protein>
    <submittedName>
        <fullName evidence="1">Uncharacterized protein</fullName>
    </submittedName>
</protein>
<proteinExistence type="predicted"/>
<sequence length="68" mass="7277">MVETPILFGILGCAEIARKLSRAITLAPNAALYAIGSRSITKAAHFAASNGFLPSAKIYGSYPRRPKR</sequence>
<organism evidence="1 2">
    <name type="scientific">Vaccinium darrowii</name>
    <dbReference type="NCBI Taxonomy" id="229202"/>
    <lineage>
        <taxon>Eukaryota</taxon>
        <taxon>Viridiplantae</taxon>
        <taxon>Streptophyta</taxon>
        <taxon>Embryophyta</taxon>
        <taxon>Tracheophyta</taxon>
        <taxon>Spermatophyta</taxon>
        <taxon>Magnoliopsida</taxon>
        <taxon>eudicotyledons</taxon>
        <taxon>Gunneridae</taxon>
        <taxon>Pentapetalae</taxon>
        <taxon>asterids</taxon>
        <taxon>Ericales</taxon>
        <taxon>Ericaceae</taxon>
        <taxon>Vaccinioideae</taxon>
        <taxon>Vaccinieae</taxon>
        <taxon>Vaccinium</taxon>
    </lineage>
</organism>
<evidence type="ECO:0000313" key="2">
    <source>
        <dbReference type="Proteomes" id="UP000828048"/>
    </source>
</evidence>
<dbReference type="EMBL" id="CM037152">
    <property type="protein sequence ID" value="KAH7835056.1"/>
    <property type="molecule type" value="Genomic_DNA"/>
</dbReference>
<keyword evidence="2" id="KW-1185">Reference proteome</keyword>
<comment type="caution">
    <text evidence="1">The sequence shown here is derived from an EMBL/GenBank/DDBJ whole genome shotgun (WGS) entry which is preliminary data.</text>
</comment>